<gene>
    <name evidence="12" type="ORF">Poli38472_006788</name>
</gene>
<dbReference type="InterPro" id="IPR036855">
    <property type="entry name" value="Znf_CCCH_sf"/>
</dbReference>
<dbReference type="AlphaFoldDB" id="A0A8K1C5G7"/>
<dbReference type="PANTHER" id="PTHR47763:SF4">
    <property type="entry name" value="ALPHA-PROTEIN KINASE VWKA"/>
    <property type="match status" value="1"/>
</dbReference>
<dbReference type="InterPro" id="IPR036465">
    <property type="entry name" value="vWFA_dom_sf"/>
</dbReference>
<dbReference type="InterPro" id="IPR000571">
    <property type="entry name" value="Znf_CCCH"/>
</dbReference>
<feature type="domain" description="VWFA" evidence="10">
    <location>
        <begin position="102"/>
        <end position="258"/>
    </location>
</feature>
<dbReference type="Gene3D" id="4.10.1000.10">
    <property type="entry name" value="Zinc finger, CCCH-type"/>
    <property type="match status" value="1"/>
</dbReference>
<dbReference type="PANTHER" id="PTHR47763">
    <property type="entry name" value="ALPHA-PROTEIN KINASE VWKA"/>
    <property type="match status" value="1"/>
</dbReference>
<dbReference type="SUPFAM" id="SSF90229">
    <property type="entry name" value="CCCH zinc finger"/>
    <property type="match status" value="1"/>
</dbReference>
<dbReference type="CDD" id="cd00198">
    <property type="entry name" value="vWFA"/>
    <property type="match status" value="1"/>
</dbReference>
<evidence type="ECO:0000256" key="5">
    <source>
        <dbReference type="ARBA" id="ARBA00022777"/>
    </source>
</evidence>
<dbReference type="InterPro" id="IPR011009">
    <property type="entry name" value="Kinase-like_dom_sf"/>
</dbReference>
<dbReference type="PROSITE" id="PS51158">
    <property type="entry name" value="ALPHA_KINASE"/>
    <property type="match status" value="1"/>
</dbReference>
<keyword evidence="6 7" id="KW-0862">Zinc</keyword>
<accession>A0A8K1C5G7</accession>
<evidence type="ECO:0008006" key="14">
    <source>
        <dbReference type="Google" id="ProtNLM"/>
    </source>
</evidence>
<evidence type="ECO:0000259" key="10">
    <source>
        <dbReference type="PROSITE" id="PS50234"/>
    </source>
</evidence>
<keyword evidence="4 7" id="KW-0863">Zinc-finger</keyword>
<dbReference type="OrthoDB" id="301415at2759"/>
<organism evidence="12 13">
    <name type="scientific">Pythium oligandrum</name>
    <name type="common">Mycoparasitic fungus</name>
    <dbReference type="NCBI Taxonomy" id="41045"/>
    <lineage>
        <taxon>Eukaryota</taxon>
        <taxon>Sar</taxon>
        <taxon>Stramenopiles</taxon>
        <taxon>Oomycota</taxon>
        <taxon>Peronosporomycetes</taxon>
        <taxon>Pythiales</taxon>
        <taxon>Pythiaceae</taxon>
        <taxon>Pythium</taxon>
    </lineage>
</organism>
<dbReference type="Gene3D" id="3.30.200.20">
    <property type="entry name" value="Phosphorylase Kinase, domain 1"/>
    <property type="match status" value="1"/>
</dbReference>
<dbReference type="SUPFAM" id="SSF53300">
    <property type="entry name" value="vWA-like"/>
    <property type="match status" value="1"/>
</dbReference>
<keyword evidence="13" id="KW-1185">Reference proteome</keyword>
<keyword evidence="1" id="KW-0723">Serine/threonine-protein kinase</keyword>
<sequence length="714" mass="79710">MRAEAAEARIASLEAALVTRSRPERKQQACRYFRRYGHCRRGYMCTFAHEENVATLRQKLAAKEREVAALQRFGKLRSEMKANIAKVEEEMKIKYAKANSLDLVIAMDCTESMSRWIDSAKSSIIEIITNVKTDHPRAKVRVGFVAYRDFCDGANRLQLHQLTEAIESVRHFISKLGAFGGGDGPEDIQGGLEQVLKMDFQADAKRLVLVADAPCHGNEFHSMKDDQHYASQIRASPNIRTQMRELCYKGIDFTFIEIVPNDTAKMVAILQEEYKSAQSLDGLEREFLKISLANSGDHVRFATVVHGSASSSLSASKARSVLASSKKALGIPSRAPTRPGLVGIAEEGSEEKVAPVSSSAPLAAPSVEPLEWTSLERRRTVSAVRHSFHFRPGEPIDWSKLNLKHTTQRTTIRVLPTCFAKGTMRSAHAMYDCTMKKRLVAKFYFGKAAKMSSSSSACQRNDVEMQTVAKQLATEFSLHPEVEDAVDFIFTCWYEIEDPVAVGLHPAMKMFTAEPFIEGEYKKYNNNNGWVNEKILPLSDSAQAFSHFTWQKTYGQLLVVDLQGVGGVFTDPQIHALQESQFGHGNLSMAGMTAFFATHKCNSVCKTLQLSPFNADDEENSGKDDDTKEETKAIKDKVMTCSCPLCGSITTQLHSAFIDAHATGRDMYCDDCTTRVNTRETKTCVVCGKENLFSPYWYDMKGMEHPTTCKWCKT</sequence>
<feature type="zinc finger region" description="C3H1-type" evidence="7">
    <location>
        <begin position="24"/>
        <end position="52"/>
    </location>
</feature>
<evidence type="ECO:0000259" key="11">
    <source>
        <dbReference type="PROSITE" id="PS51158"/>
    </source>
</evidence>
<dbReference type="Gene3D" id="3.40.50.410">
    <property type="entry name" value="von Willebrand factor, type A domain"/>
    <property type="match status" value="1"/>
</dbReference>
<keyword evidence="5" id="KW-0418">Kinase</keyword>
<feature type="domain" description="C3H1-type" evidence="9">
    <location>
        <begin position="24"/>
        <end position="52"/>
    </location>
</feature>
<dbReference type="Gene3D" id="3.20.200.10">
    <property type="entry name" value="MHCK/EF2 kinase"/>
    <property type="match status" value="1"/>
</dbReference>
<dbReference type="InterPro" id="IPR052969">
    <property type="entry name" value="Thr-specific_kinase-like"/>
</dbReference>
<feature type="coiled-coil region" evidence="8">
    <location>
        <begin position="53"/>
        <end position="90"/>
    </location>
</feature>
<dbReference type="GO" id="GO:0005524">
    <property type="term" value="F:ATP binding"/>
    <property type="evidence" value="ECO:0007669"/>
    <property type="project" value="InterPro"/>
</dbReference>
<dbReference type="Proteomes" id="UP000794436">
    <property type="component" value="Unassembled WGS sequence"/>
</dbReference>
<evidence type="ECO:0000256" key="6">
    <source>
        <dbReference type="ARBA" id="ARBA00022833"/>
    </source>
</evidence>
<keyword evidence="3 7" id="KW-0479">Metal-binding</keyword>
<keyword evidence="8" id="KW-0175">Coiled coil</keyword>
<dbReference type="PROSITE" id="PS50103">
    <property type="entry name" value="ZF_C3H1"/>
    <property type="match status" value="1"/>
</dbReference>
<dbReference type="InterPro" id="IPR002035">
    <property type="entry name" value="VWF_A"/>
</dbReference>
<proteinExistence type="predicted"/>
<dbReference type="CDD" id="cd04515">
    <property type="entry name" value="Alpha_kinase"/>
    <property type="match status" value="1"/>
</dbReference>
<dbReference type="SMART" id="SM00327">
    <property type="entry name" value="VWA"/>
    <property type="match status" value="1"/>
</dbReference>
<evidence type="ECO:0000256" key="7">
    <source>
        <dbReference type="PROSITE-ProRule" id="PRU00723"/>
    </source>
</evidence>
<dbReference type="PROSITE" id="PS50234">
    <property type="entry name" value="VWFA"/>
    <property type="match status" value="1"/>
</dbReference>
<evidence type="ECO:0000256" key="3">
    <source>
        <dbReference type="ARBA" id="ARBA00022723"/>
    </source>
</evidence>
<evidence type="ECO:0000256" key="1">
    <source>
        <dbReference type="ARBA" id="ARBA00022527"/>
    </source>
</evidence>
<dbReference type="SUPFAM" id="SSF56112">
    <property type="entry name" value="Protein kinase-like (PK-like)"/>
    <property type="match status" value="1"/>
</dbReference>
<evidence type="ECO:0000256" key="8">
    <source>
        <dbReference type="SAM" id="Coils"/>
    </source>
</evidence>
<evidence type="ECO:0000256" key="2">
    <source>
        <dbReference type="ARBA" id="ARBA00022679"/>
    </source>
</evidence>
<evidence type="ECO:0000313" key="12">
    <source>
        <dbReference type="EMBL" id="TMW56778.1"/>
    </source>
</evidence>
<dbReference type="EMBL" id="SPLM01000145">
    <property type="protein sequence ID" value="TMW56778.1"/>
    <property type="molecule type" value="Genomic_DNA"/>
</dbReference>
<evidence type="ECO:0000259" key="9">
    <source>
        <dbReference type="PROSITE" id="PS50103"/>
    </source>
</evidence>
<evidence type="ECO:0000256" key="4">
    <source>
        <dbReference type="ARBA" id="ARBA00022771"/>
    </source>
</evidence>
<protein>
    <recommendedName>
        <fullName evidence="14">Alpha-type protein kinase domain-containing protein</fullName>
    </recommendedName>
</protein>
<feature type="domain" description="Alpha-type protein kinase" evidence="11">
    <location>
        <begin position="390"/>
        <end position="613"/>
    </location>
</feature>
<dbReference type="Pfam" id="PF02816">
    <property type="entry name" value="Alpha_kinase"/>
    <property type="match status" value="1"/>
</dbReference>
<comment type="caution">
    <text evidence="12">The sequence shown here is derived from an EMBL/GenBank/DDBJ whole genome shotgun (WGS) entry which is preliminary data.</text>
</comment>
<dbReference type="GO" id="GO:0008270">
    <property type="term" value="F:zinc ion binding"/>
    <property type="evidence" value="ECO:0007669"/>
    <property type="project" value="UniProtKB-KW"/>
</dbReference>
<evidence type="ECO:0000313" key="13">
    <source>
        <dbReference type="Proteomes" id="UP000794436"/>
    </source>
</evidence>
<dbReference type="SMART" id="SM00811">
    <property type="entry name" value="Alpha_kinase"/>
    <property type="match status" value="1"/>
</dbReference>
<dbReference type="GO" id="GO:0004674">
    <property type="term" value="F:protein serine/threonine kinase activity"/>
    <property type="evidence" value="ECO:0007669"/>
    <property type="project" value="UniProtKB-KW"/>
</dbReference>
<dbReference type="InterPro" id="IPR004166">
    <property type="entry name" value="a-kinase_dom"/>
</dbReference>
<name>A0A8K1C5G7_PYTOL</name>
<keyword evidence="2" id="KW-0808">Transferase</keyword>
<dbReference type="SMART" id="SM00356">
    <property type="entry name" value="ZnF_C3H1"/>
    <property type="match status" value="1"/>
</dbReference>
<reference evidence="12" key="1">
    <citation type="submission" date="2019-03" db="EMBL/GenBank/DDBJ databases">
        <title>Long read genome sequence of the mycoparasitic Pythium oligandrum ATCC 38472 isolated from sugarbeet rhizosphere.</title>
        <authorList>
            <person name="Gaulin E."/>
        </authorList>
    </citation>
    <scope>NUCLEOTIDE SEQUENCE</scope>
    <source>
        <strain evidence="12">ATCC 38472_TT</strain>
    </source>
</reference>